<dbReference type="EMBL" id="ML977498">
    <property type="protein sequence ID" value="KAF2134089.1"/>
    <property type="molecule type" value="Genomic_DNA"/>
</dbReference>
<reference evidence="4" key="1">
    <citation type="journal article" date="2020" name="Stud. Mycol.">
        <title>101 Dothideomycetes genomes: a test case for predicting lifestyles and emergence of pathogens.</title>
        <authorList>
            <person name="Haridas S."/>
            <person name="Albert R."/>
            <person name="Binder M."/>
            <person name="Bloem J."/>
            <person name="Labutti K."/>
            <person name="Salamov A."/>
            <person name="Andreopoulos B."/>
            <person name="Baker S."/>
            <person name="Barry K."/>
            <person name="Bills G."/>
            <person name="Bluhm B."/>
            <person name="Cannon C."/>
            <person name="Castanera R."/>
            <person name="Culley D."/>
            <person name="Daum C."/>
            <person name="Ezra D."/>
            <person name="Gonzalez J."/>
            <person name="Henrissat B."/>
            <person name="Kuo A."/>
            <person name="Liang C."/>
            <person name="Lipzen A."/>
            <person name="Lutzoni F."/>
            <person name="Magnuson J."/>
            <person name="Mondo S."/>
            <person name="Nolan M."/>
            <person name="Ohm R."/>
            <person name="Pangilinan J."/>
            <person name="Park H.-J."/>
            <person name="Ramirez L."/>
            <person name="Alfaro M."/>
            <person name="Sun H."/>
            <person name="Tritt A."/>
            <person name="Yoshinaga Y."/>
            <person name="Zwiers L.-H."/>
            <person name="Turgeon B."/>
            <person name="Goodwin S."/>
            <person name="Spatafora J."/>
            <person name="Crous P."/>
            <person name="Grigoriev I."/>
        </authorList>
    </citation>
    <scope>NUCLEOTIDE SEQUENCE</scope>
    <source>
        <strain evidence="4">CBS 119687</strain>
    </source>
</reference>
<dbReference type="PANTHER" id="PTHR48051">
    <property type="match status" value="1"/>
</dbReference>
<name>A0A6A6AQ88_9PLEO</name>
<dbReference type="AlphaFoldDB" id="A0A6A6AQ88"/>
<accession>A0A6A6AQ88</accession>
<proteinExistence type="predicted"/>
<organism evidence="4 5">
    <name type="scientific">Dothidotthia symphoricarpi CBS 119687</name>
    <dbReference type="NCBI Taxonomy" id="1392245"/>
    <lineage>
        <taxon>Eukaryota</taxon>
        <taxon>Fungi</taxon>
        <taxon>Dikarya</taxon>
        <taxon>Ascomycota</taxon>
        <taxon>Pezizomycotina</taxon>
        <taxon>Dothideomycetes</taxon>
        <taxon>Pleosporomycetidae</taxon>
        <taxon>Pleosporales</taxon>
        <taxon>Dothidotthiaceae</taxon>
        <taxon>Dothidotthia</taxon>
    </lineage>
</organism>
<evidence type="ECO:0000313" key="4">
    <source>
        <dbReference type="EMBL" id="KAF2134089.1"/>
    </source>
</evidence>
<dbReference type="SUPFAM" id="SSF52058">
    <property type="entry name" value="L domain-like"/>
    <property type="match status" value="1"/>
</dbReference>
<dbReference type="InterPro" id="IPR032675">
    <property type="entry name" value="LRR_dom_sf"/>
</dbReference>
<dbReference type="Proteomes" id="UP000799771">
    <property type="component" value="Unassembled WGS sequence"/>
</dbReference>
<protein>
    <recommendedName>
        <fullName evidence="6">L domain-like protein</fullName>
    </recommendedName>
</protein>
<dbReference type="InterPro" id="IPR050216">
    <property type="entry name" value="LRR_domain-containing"/>
</dbReference>
<dbReference type="RefSeq" id="XP_033528476.1">
    <property type="nucleotide sequence ID" value="XM_033663069.1"/>
</dbReference>
<dbReference type="InterPro" id="IPR001611">
    <property type="entry name" value="Leu-rich_rpt"/>
</dbReference>
<keyword evidence="5" id="KW-1185">Reference proteome</keyword>
<dbReference type="Gene3D" id="3.80.10.10">
    <property type="entry name" value="Ribonuclease Inhibitor"/>
    <property type="match status" value="1"/>
</dbReference>
<gene>
    <name evidence="4" type="ORF">P153DRAFT_280325</name>
</gene>
<evidence type="ECO:0008006" key="6">
    <source>
        <dbReference type="Google" id="ProtNLM"/>
    </source>
</evidence>
<dbReference type="PANTHER" id="PTHR48051:SF1">
    <property type="entry name" value="RAS SUPPRESSOR PROTEIN 1"/>
    <property type="match status" value="1"/>
</dbReference>
<keyword evidence="2" id="KW-0677">Repeat</keyword>
<keyword evidence="1" id="KW-0433">Leucine-rich repeat</keyword>
<evidence type="ECO:0000256" key="2">
    <source>
        <dbReference type="ARBA" id="ARBA00022737"/>
    </source>
</evidence>
<dbReference type="GeneID" id="54403501"/>
<dbReference type="PROSITE" id="PS51450">
    <property type="entry name" value="LRR"/>
    <property type="match status" value="1"/>
</dbReference>
<evidence type="ECO:0000313" key="5">
    <source>
        <dbReference type="Proteomes" id="UP000799771"/>
    </source>
</evidence>
<dbReference type="InterPro" id="IPR003591">
    <property type="entry name" value="Leu-rich_rpt_typical-subtyp"/>
</dbReference>
<dbReference type="OrthoDB" id="1517790at2759"/>
<feature type="region of interest" description="Disordered" evidence="3">
    <location>
        <begin position="1"/>
        <end position="58"/>
    </location>
</feature>
<evidence type="ECO:0000256" key="3">
    <source>
        <dbReference type="SAM" id="MobiDB-lite"/>
    </source>
</evidence>
<evidence type="ECO:0000256" key="1">
    <source>
        <dbReference type="ARBA" id="ARBA00022614"/>
    </source>
</evidence>
<sequence>MDSDAILPSSPPRASAPNLPSSPFFEPRDHAFSPKSSSPPPLFSSDDSRESADVGNYVSPRIFKNKRKGAWWESENGDSAQNTPEAKKVKMTRNFDSGVFMMSDASDGSVDLLPEHKSPFDLPGAWDEPPSMGRGENVFYPRMRMGLDKNSDTYEFEGLGLGDDDIHYIGELDSVIRVPPVPGDDLPTEGQFRSMIPELHINLSNNNLCRLTPTLFHVRFLTSLSLRNNQIVELPPQINQLRHLEMIDLSLNKLVSLPFELLGMFRPYGNLEDVRTLGNHTLLERESSTRFYVDLYEDLSLSSLGTRTIQTLHRMADEKLPGLYASLSSSPDRERDVWKIRELESWTSMVEPTQVDETLETVGEGVYPHHPPSKYQSIKLNKDFQRDLFSPTYYARTPVSYFDQAGVLIKGSPSQPTSNDHDFCAIVETTRGAYDVPPTWFSPPRTSRVSSLVATCLHNVLRKRHLDSLSIDDVRALIPEPVPVDADRILAQAAENSIAGYSEFRHCHVCKHEYVVARAEWIEFWKVSAFYPLKVKVCSWACVPAEMRERPRELMLE</sequence>
<dbReference type="SMART" id="SM00369">
    <property type="entry name" value="LRR_TYP"/>
    <property type="match status" value="2"/>
</dbReference>
<dbReference type="GO" id="GO:0005737">
    <property type="term" value="C:cytoplasm"/>
    <property type="evidence" value="ECO:0007669"/>
    <property type="project" value="TreeGrafter"/>
</dbReference>